<protein>
    <submittedName>
        <fullName evidence="2">Uncharacterized protein</fullName>
    </submittedName>
</protein>
<sequence length="180" mass="19003">MAGVLDVARVGRFGLLGGVLLLVRARGCPRGGLGLGRRGGGRGGGGRGGLGRCGLRRGRGSGGEEGGTHHGGRVDTRRHRLRDHVHDPLDAPASRLEPAGHPRPRPLHLARVRGDELRIGRVDRRAVPVDEVRERAAPGGVGASLGCQRDHDDRTSALVEATEQVGHRSVMHQSDLGERA</sequence>
<dbReference type="AlphaFoldDB" id="A0A545AI57"/>
<dbReference type="InParanoid" id="A0A545AI57"/>
<evidence type="ECO:0000256" key="1">
    <source>
        <dbReference type="SAM" id="MobiDB-lite"/>
    </source>
</evidence>
<organism evidence="2 3">
    <name type="scientific">Cryptosporangium phraense</name>
    <dbReference type="NCBI Taxonomy" id="2593070"/>
    <lineage>
        <taxon>Bacteria</taxon>
        <taxon>Bacillati</taxon>
        <taxon>Actinomycetota</taxon>
        <taxon>Actinomycetes</taxon>
        <taxon>Cryptosporangiales</taxon>
        <taxon>Cryptosporangiaceae</taxon>
        <taxon>Cryptosporangium</taxon>
    </lineage>
</organism>
<gene>
    <name evidence="2" type="ORF">FL583_32035</name>
</gene>
<name>A0A545AI57_9ACTN</name>
<feature type="compositionally biased region" description="Basic and acidic residues" evidence="1">
    <location>
        <begin position="66"/>
        <end position="75"/>
    </location>
</feature>
<keyword evidence="3" id="KW-1185">Reference proteome</keyword>
<reference evidence="2 3" key="1">
    <citation type="submission" date="2019-07" db="EMBL/GenBank/DDBJ databases">
        <title>Cryptosporangium phraense sp. nov., isolated from plant litter.</title>
        <authorList>
            <person name="Suriyachadkun C."/>
        </authorList>
    </citation>
    <scope>NUCLEOTIDE SEQUENCE [LARGE SCALE GENOMIC DNA]</scope>
    <source>
        <strain evidence="2 3">A-T 5661</strain>
    </source>
</reference>
<feature type="compositionally biased region" description="Gly residues" evidence="1">
    <location>
        <begin position="36"/>
        <end position="52"/>
    </location>
</feature>
<comment type="caution">
    <text evidence="2">The sequence shown here is derived from an EMBL/GenBank/DDBJ whole genome shotgun (WGS) entry which is preliminary data.</text>
</comment>
<evidence type="ECO:0000313" key="3">
    <source>
        <dbReference type="Proteomes" id="UP000317982"/>
    </source>
</evidence>
<proteinExistence type="predicted"/>
<evidence type="ECO:0000313" key="2">
    <source>
        <dbReference type="EMBL" id="TQS41008.1"/>
    </source>
</evidence>
<dbReference type="EMBL" id="VIRS01000031">
    <property type="protein sequence ID" value="TQS41008.1"/>
    <property type="molecule type" value="Genomic_DNA"/>
</dbReference>
<feature type="region of interest" description="Disordered" evidence="1">
    <location>
        <begin position="36"/>
        <end position="107"/>
    </location>
</feature>
<dbReference type="Proteomes" id="UP000317982">
    <property type="component" value="Unassembled WGS sequence"/>
</dbReference>
<accession>A0A545AI57</accession>